<evidence type="ECO:0000313" key="3">
    <source>
        <dbReference type="Proteomes" id="UP000293162"/>
    </source>
</evidence>
<dbReference type="AlphaFoldDB" id="A0A4Q5LSZ1"/>
<accession>A0A4Q5LSZ1</accession>
<dbReference type="OrthoDB" id="9806473at2"/>
<dbReference type="Gene3D" id="3.30.720.100">
    <property type="match status" value="1"/>
</dbReference>
<dbReference type="PIRSF" id="PIRSF021700">
    <property type="entry name" value="3_dmu_93_MTrfase"/>
    <property type="match status" value="1"/>
</dbReference>
<dbReference type="EMBL" id="SEWF01000075">
    <property type="protein sequence ID" value="RYU92726.1"/>
    <property type="molecule type" value="Genomic_DNA"/>
</dbReference>
<evidence type="ECO:0000313" key="2">
    <source>
        <dbReference type="EMBL" id="RYU92726.1"/>
    </source>
</evidence>
<sequence length="135" mass="15237">MQKTTTFLMFVGEQFGKAEEAINFYVSLFKDSGIQNIEYFKADEPGGKEGAVKLATFTLAGQTYMAIDSNFDHKFNFTPAISIYVNCESEEELETLYNSLSEGGNLLMPLGDYGFSKKFGWVSDKYGLNWQLNWA</sequence>
<name>A0A4Q5LSZ1_9BACT</name>
<keyword evidence="3" id="KW-1185">Reference proteome</keyword>
<dbReference type="SUPFAM" id="SSF54593">
    <property type="entry name" value="Glyoxalase/Bleomycin resistance protein/Dihydroxybiphenyl dioxygenase"/>
    <property type="match status" value="1"/>
</dbReference>
<dbReference type="Proteomes" id="UP000293162">
    <property type="component" value="Unassembled WGS sequence"/>
</dbReference>
<feature type="domain" description="PhnB-like" evidence="1">
    <location>
        <begin position="2"/>
        <end position="132"/>
    </location>
</feature>
<comment type="caution">
    <text evidence="2">The sequence shown here is derived from an EMBL/GenBank/DDBJ whole genome shotgun (WGS) entry which is preliminary data.</text>
</comment>
<dbReference type="InterPro" id="IPR029068">
    <property type="entry name" value="Glyas_Bleomycin-R_OHBP_Dase"/>
</dbReference>
<dbReference type="RefSeq" id="WP_130024090.1">
    <property type="nucleotide sequence ID" value="NZ_SEWF01000075.1"/>
</dbReference>
<dbReference type="CDD" id="cd06588">
    <property type="entry name" value="PhnB_like"/>
    <property type="match status" value="1"/>
</dbReference>
<reference evidence="2 3" key="1">
    <citation type="submission" date="2019-02" db="EMBL/GenBank/DDBJ databases">
        <title>Bacterial novel species Emticicia sp. 17J42-9 isolated from soil.</title>
        <authorList>
            <person name="Jung H.-Y."/>
        </authorList>
    </citation>
    <scope>NUCLEOTIDE SEQUENCE [LARGE SCALE GENOMIC DNA]</scope>
    <source>
        <strain evidence="2 3">17J42-9</strain>
    </source>
</reference>
<dbReference type="Gene3D" id="3.30.720.110">
    <property type="match status" value="1"/>
</dbReference>
<proteinExistence type="predicted"/>
<dbReference type="InterPro" id="IPR009725">
    <property type="entry name" value="3_dmu_93_MTrfase"/>
</dbReference>
<dbReference type="InterPro" id="IPR028973">
    <property type="entry name" value="PhnB-like"/>
</dbReference>
<dbReference type="PANTHER" id="PTHR33990">
    <property type="entry name" value="PROTEIN YJDN-RELATED"/>
    <property type="match status" value="1"/>
</dbReference>
<gene>
    <name evidence="2" type="ORF">EWM59_25650</name>
</gene>
<organism evidence="2 3">
    <name type="scientific">Emticicia agri</name>
    <dbReference type="NCBI Taxonomy" id="2492393"/>
    <lineage>
        <taxon>Bacteria</taxon>
        <taxon>Pseudomonadati</taxon>
        <taxon>Bacteroidota</taxon>
        <taxon>Cytophagia</taxon>
        <taxon>Cytophagales</taxon>
        <taxon>Leadbetterellaceae</taxon>
        <taxon>Emticicia</taxon>
    </lineage>
</organism>
<protein>
    <submittedName>
        <fullName evidence="2">VOC family protein</fullName>
    </submittedName>
</protein>
<dbReference type="PANTHER" id="PTHR33990:SF4">
    <property type="entry name" value="PHNB-LIKE DOMAIN-CONTAINING PROTEIN"/>
    <property type="match status" value="1"/>
</dbReference>
<dbReference type="Pfam" id="PF06983">
    <property type="entry name" value="3-dmu-9_3-mt"/>
    <property type="match status" value="1"/>
</dbReference>
<evidence type="ECO:0000259" key="1">
    <source>
        <dbReference type="Pfam" id="PF06983"/>
    </source>
</evidence>